<reference evidence="1" key="1">
    <citation type="submission" date="2023-05" db="EMBL/GenBank/DDBJ databases">
        <authorList>
            <person name="Stuckert A."/>
        </authorList>
    </citation>
    <scope>NUCLEOTIDE SEQUENCE</scope>
</reference>
<sequence length="81" mass="9331">MDCRHSTGNDQRLRTVQEMTRDCGQHRDDQRLRIVQGMTADLWGGGERVPEFDRYPFPLPRSCSFILPVPLSSRALSSRLL</sequence>
<gene>
    <name evidence="1" type="ORF">SPARVUS_LOCUS3995093</name>
</gene>
<accession>A0ABN9C0B4</accession>
<comment type="caution">
    <text evidence="1">The sequence shown here is derived from an EMBL/GenBank/DDBJ whole genome shotgun (WGS) entry which is preliminary data.</text>
</comment>
<name>A0ABN9C0B4_9NEOB</name>
<organism evidence="1 2">
    <name type="scientific">Staurois parvus</name>
    <dbReference type="NCBI Taxonomy" id="386267"/>
    <lineage>
        <taxon>Eukaryota</taxon>
        <taxon>Metazoa</taxon>
        <taxon>Chordata</taxon>
        <taxon>Craniata</taxon>
        <taxon>Vertebrata</taxon>
        <taxon>Euteleostomi</taxon>
        <taxon>Amphibia</taxon>
        <taxon>Batrachia</taxon>
        <taxon>Anura</taxon>
        <taxon>Neobatrachia</taxon>
        <taxon>Ranoidea</taxon>
        <taxon>Ranidae</taxon>
        <taxon>Staurois</taxon>
    </lineage>
</organism>
<keyword evidence="2" id="KW-1185">Reference proteome</keyword>
<proteinExistence type="predicted"/>
<evidence type="ECO:0000313" key="2">
    <source>
        <dbReference type="Proteomes" id="UP001162483"/>
    </source>
</evidence>
<evidence type="ECO:0000313" key="1">
    <source>
        <dbReference type="EMBL" id="CAI9553155.1"/>
    </source>
</evidence>
<dbReference type="EMBL" id="CATNWA010007002">
    <property type="protein sequence ID" value="CAI9553155.1"/>
    <property type="molecule type" value="Genomic_DNA"/>
</dbReference>
<protein>
    <submittedName>
        <fullName evidence="1">Uncharacterized protein</fullName>
    </submittedName>
</protein>
<dbReference type="Proteomes" id="UP001162483">
    <property type="component" value="Unassembled WGS sequence"/>
</dbReference>